<protein>
    <submittedName>
        <fullName evidence="2">ABC transporter permease</fullName>
    </submittedName>
</protein>
<dbReference type="AlphaFoldDB" id="A0A368T5M1"/>
<dbReference type="EMBL" id="QEIN01000081">
    <property type="protein sequence ID" value="RCV58804.1"/>
    <property type="molecule type" value="Genomic_DNA"/>
</dbReference>
<evidence type="ECO:0000256" key="1">
    <source>
        <dbReference type="SAM" id="Phobius"/>
    </source>
</evidence>
<accession>A0A368T5M1</accession>
<organism evidence="2 3">
    <name type="scientific">Marinitenerispora sediminis</name>
    <dbReference type="NCBI Taxonomy" id="1931232"/>
    <lineage>
        <taxon>Bacteria</taxon>
        <taxon>Bacillati</taxon>
        <taxon>Actinomycetota</taxon>
        <taxon>Actinomycetes</taxon>
        <taxon>Streptosporangiales</taxon>
        <taxon>Nocardiopsidaceae</taxon>
        <taxon>Marinitenerispora</taxon>
    </lineage>
</organism>
<dbReference type="OrthoDB" id="62003at2"/>
<name>A0A368T5M1_9ACTN</name>
<dbReference type="PANTHER" id="PTHR36832">
    <property type="entry name" value="SLR1174 PROTEIN-RELATED"/>
    <property type="match status" value="1"/>
</dbReference>
<evidence type="ECO:0000313" key="2">
    <source>
        <dbReference type="EMBL" id="RCV58804.1"/>
    </source>
</evidence>
<gene>
    <name evidence="2" type="ORF">DEF24_12080</name>
</gene>
<proteinExistence type="predicted"/>
<dbReference type="Proteomes" id="UP000253318">
    <property type="component" value="Unassembled WGS sequence"/>
</dbReference>
<comment type="caution">
    <text evidence="2">The sequence shown here is derived from an EMBL/GenBank/DDBJ whole genome shotgun (WGS) entry which is preliminary data.</text>
</comment>
<keyword evidence="1" id="KW-0472">Membrane</keyword>
<dbReference type="Pfam" id="PF06182">
    <property type="entry name" value="ABC2_membrane_6"/>
    <property type="match status" value="1"/>
</dbReference>
<sequence>MFCRGFSLAAPRTCRTQGRASSLFGPPRSPGTVRVYLTAFGCAVRRYSTYRAATFAGVVTNSVFGLINAMVLLALFEARPQINGYDATDAVTQVFVAQAVIGPIAIFGPPLDLSERIRTGEVAVDLLRPVHPVLWWLATDLGRAAFSTVFRSVPTFAVGMAAFELALPADPLRWVAVAAAFALAVLVGFALRYLYALAGFWLMDTRGVHAVVFLLAPFCAGHLLPLTLFPEALAGVLRVLPWASLVQVPAEILLGKDSLPGGSTLGGLCFQAAWAAALLALGAVLTARATRRVVVQGG</sequence>
<keyword evidence="3" id="KW-1185">Reference proteome</keyword>
<dbReference type="PANTHER" id="PTHR36832:SF2">
    <property type="entry name" value="INTEGRAL MEMBRANE PROTEIN"/>
    <property type="match status" value="1"/>
</dbReference>
<dbReference type="InterPro" id="IPR010390">
    <property type="entry name" value="ABC-2_transporter-like"/>
</dbReference>
<feature type="transmembrane region" description="Helical" evidence="1">
    <location>
        <begin position="265"/>
        <end position="287"/>
    </location>
</feature>
<reference evidence="2 3" key="1">
    <citation type="submission" date="2018-04" db="EMBL/GenBank/DDBJ databases">
        <title>Novel actinobacteria from marine sediment.</title>
        <authorList>
            <person name="Ng Z.Y."/>
            <person name="Tan G.Y.A."/>
        </authorList>
    </citation>
    <scope>NUCLEOTIDE SEQUENCE [LARGE SCALE GENOMIC DNA]</scope>
    <source>
        <strain evidence="2 3">TPS81</strain>
    </source>
</reference>
<feature type="transmembrane region" description="Helical" evidence="1">
    <location>
        <begin position="207"/>
        <end position="229"/>
    </location>
</feature>
<evidence type="ECO:0000313" key="3">
    <source>
        <dbReference type="Proteomes" id="UP000253318"/>
    </source>
</evidence>
<feature type="transmembrane region" description="Helical" evidence="1">
    <location>
        <begin position="55"/>
        <end position="76"/>
    </location>
</feature>
<keyword evidence="1" id="KW-0812">Transmembrane</keyword>
<keyword evidence="1" id="KW-1133">Transmembrane helix</keyword>
<feature type="transmembrane region" description="Helical" evidence="1">
    <location>
        <begin position="174"/>
        <end position="195"/>
    </location>
</feature>